<organism evidence="8 9">
    <name type="scientific">Fluviibacter phosphoraccumulans</name>
    <dbReference type="NCBI Taxonomy" id="1751046"/>
    <lineage>
        <taxon>Bacteria</taxon>
        <taxon>Pseudomonadati</taxon>
        <taxon>Pseudomonadota</taxon>
        <taxon>Betaproteobacteria</taxon>
        <taxon>Rhodocyclales</taxon>
        <taxon>Fluviibacteraceae</taxon>
        <taxon>Fluviibacter</taxon>
    </lineage>
</organism>
<gene>
    <name evidence="8" type="ORF">ICHIAU1_10430</name>
</gene>
<evidence type="ECO:0000256" key="7">
    <source>
        <dbReference type="SAM" id="Phobius"/>
    </source>
</evidence>
<dbReference type="Gene3D" id="3.40.50.300">
    <property type="entry name" value="P-loop containing nucleotide triphosphate hydrolases"/>
    <property type="match status" value="1"/>
</dbReference>
<dbReference type="Proteomes" id="UP000463961">
    <property type="component" value="Chromosome"/>
</dbReference>
<accession>A0A7R6R0W7</accession>
<evidence type="ECO:0000256" key="1">
    <source>
        <dbReference type="ARBA" id="ARBA00004651"/>
    </source>
</evidence>
<evidence type="ECO:0000313" key="9">
    <source>
        <dbReference type="Proteomes" id="UP000463961"/>
    </source>
</evidence>
<dbReference type="GO" id="GO:0005886">
    <property type="term" value="C:plasma membrane"/>
    <property type="evidence" value="ECO:0007669"/>
    <property type="project" value="UniProtKB-SubCell"/>
</dbReference>
<dbReference type="AlphaFoldDB" id="A0A7R6R0W7"/>
<evidence type="ECO:0000256" key="6">
    <source>
        <dbReference type="ARBA" id="ARBA00023136"/>
    </source>
</evidence>
<protein>
    <recommendedName>
        <fullName evidence="10">Type IV secretion system protein VirD4</fullName>
    </recommendedName>
</protein>
<evidence type="ECO:0000313" key="8">
    <source>
        <dbReference type="EMBL" id="BBU68760.1"/>
    </source>
</evidence>
<keyword evidence="9" id="KW-1185">Reference proteome</keyword>
<evidence type="ECO:0008006" key="10">
    <source>
        <dbReference type="Google" id="ProtNLM"/>
    </source>
</evidence>
<evidence type="ECO:0000256" key="4">
    <source>
        <dbReference type="ARBA" id="ARBA00022692"/>
    </source>
</evidence>
<dbReference type="Pfam" id="PF02534">
    <property type="entry name" value="T4SS-DNA_transf"/>
    <property type="match status" value="1"/>
</dbReference>
<proteinExistence type="inferred from homology"/>
<comment type="subcellular location">
    <subcellularLocation>
        <location evidence="1">Cell membrane</location>
        <topology evidence="1">Multi-pass membrane protein</topology>
    </subcellularLocation>
</comment>
<keyword evidence="5 7" id="KW-1133">Transmembrane helix</keyword>
<comment type="similarity">
    <text evidence="2">Belongs to the VirD4/TraG family.</text>
</comment>
<dbReference type="CDD" id="cd01127">
    <property type="entry name" value="TrwB_TraG_TraD_VirD4"/>
    <property type="match status" value="1"/>
</dbReference>
<keyword evidence="3" id="KW-1003">Cell membrane</keyword>
<evidence type="ECO:0000256" key="2">
    <source>
        <dbReference type="ARBA" id="ARBA00008806"/>
    </source>
</evidence>
<dbReference type="PANTHER" id="PTHR37937">
    <property type="entry name" value="CONJUGATIVE TRANSFER: DNA TRANSPORT"/>
    <property type="match status" value="1"/>
</dbReference>
<dbReference type="PANTHER" id="PTHR37937:SF1">
    <property type="entry name" value="CONJUGATIVE TRANSFER: DNA TRANSPORT"/>
    <property type="match status" value="1"/>
</dbReference>
<dbReference type="RefSeq" id="WP_202930747.1">
    <property type="nucleotide sequence ID" value="NZ_AP022345.1"/>
</dbReference>
<evidence type="ECO:0000256" key="5">
    <source>
        <dbReference type="ARBA" id="ARBA00022989"/>
    </source>
</evidence>
<keyword evidence="6 7" id="KW-0472">Membrane</keyword>
<dbReference type="EMBL" id="AP022345">
    <property type="protein sequence ID" value="BBU68760.1"/>
    <property type="molecule type" value="Genomic_DNA"/>
</dbReference>
<reference evidence="9" key="1">
    <citation type="submission" date="2020-01" db="EMBL/GenBank/DDBJ databases">
        <title>Phosphoaccumulans saitamaens gen. nov., sp. nov., a polyphosphate accumulating bacterium isolated from surface river water.</title>
        <authorList>
            <person name="Watanabe K."/>
            <person name="Suda W."/>
        </authorList>
    </citation>
    <scope>NUCLEOTIDE SEQUENCE [LARGE SCALE GENOMIC DNA]</scope>
    <source>
        <strain evidence="9">ICHIAU1</strain>
    </source>
</reference>
<feature type="transmembrane region" description="Helical" evidence="7">
    <location>
        <begin position="12"/>
        <end position="37"/>
    </location>
</feature>
<dbReference type="InterPro" id="IPR027417">
    <property type="entry name" value="P-loop_NTPase"/>
</dbReference>
<dbReference type="InterPro" id="IPR003688">
    <property type="entry name" value="TraG/VirD4"/>
</dbReference>
<dbReference type="InterPro" id="IPR051539">
    <property type="entry name" value="T4SS-coupling_protein"/>
</dbReference>
<evidence type="ECO:0000256" key="3">
    <source>
        <dbReference type="ARBA" id="ARBA00022475"/>
    </source>
</evidence>
<dbReference type="SUPFAM" id="SSF52540">
    <property type="entry name" value="P-loop containing nucleoside triphosphate hydrolases"/>
    <property type="match status" value="1"/>
</dbReference>
<keyword evidence="4 7" id="KW-0812">Transmembrane</keyword>
<name>A0A7R6R0W7_9RHOO</name>
<sequence>MLQRIAATQWRVLFVVVALSVTIPFILWFAGMFWLAAIHRNPLGADLWTWLDAWGKVATGTYPLIEQDRLIRSLFYASLLVYFVPLYVVLNGMLQKHRRALHGSARWANDKEIRNAKLVQDDGIVIGKHKEEILRFPGQQFVLLAAPTRSGKGVGVVIPNLLTYTGSVVVLDIKQENYNITAGYRKEALGQETWLFNPFAEDREPETGRAAPRTHRYNPLSSITDGVFRVGDILAIGNAIWPTGGKDAFWNDNARNLFLAIVLFLTELRDHRLKDESLPHYPVIMGEVLRQSSGRGSGQSVKKYLQSLIETYPWLSSECLDATANFLSASDDVLASILSTFNAPLTIWRNPIVDAATSHNDFDLADVRTRPMSVYIGITPDHLEDAKLLVNLVFSQLVNLNTKQLPQDNPTKYRYPCLLLMDEFTAIGKVNILAKAVSYIAGYNLRLLPIIQSLSQLESVYGREDARTFVTNHAMQILFAPREQKDANEYSEMLGTFTEKGISESRSKQILDPKGSSESISDQKRALMLPQELKELGQWKEIVLLENTKPILCDKIRYYDDPAFISRVMQPPVVPPLDLDLFVAKLQNRIRPLQDNDVKADRSDLSDVPPEHLLLMEADIELPPPDDEEGAYEFVTQCYQAQLGVSVSEMDALVEKTAPTPDSPVPELSNWLLNGLEFMKVIERGAATEDVSTRSDPVDRETVDRAFSGL</sequence>